<feature type="region of interest" description="Disordered" evidence="7">
    <location>
        <begin position="386"/>
        <end position="406"/>
    </location>
</feature>
<feature type="compositionally biased region" description="Polar residues" evidence="7">
    <location>
        <begin position="439"/>
        <end position="448"/>
    </location>
</feature>
<feature type="region of interest" description="Disordered" evidence="7">
    <location>
        <begin position="439"/>
        <end position="460"/>
    </location>
</feature>
<keyword evidence="5" id="KW-0539">Nucleus</keyword>
<feature type="compositionally biased region" description="Basic and acidic residues" evidence="7">
    <location>
        <begin position="114"/>
        <end position="126"/>
    </location>
</feature>
<dbReference type="Pfam" id="PF05238">
    <property type="entry name" value="CENP-N"/>
    <property type="match status" value="1"/>
</dbReference>
<keyword evidence="4" id="KW-0158">Chromosome</keyword>
<dbReference type="GO" id="GO:0000775">
    <property type="term" value="C:chromosome, centromeric region"/>
    <property type="evidence" value="ECO:0007669"/>
    <property type="project" value="UniProtKB-SubCell"/>
</dbReference>
<dbReference type="OrthoDB" id="6585699at2759"/>
<dbReference type="GO" id="GO:0034080">
    <property type="term" value="P:CENP-A containing chromatin assembly"/>
    <property type="evidence" value="ECO:0007669"/>
    <property type="project" value="InterPro"/>
</dbReference>
<dbReference type="InterPro" id="IPR007902">
    <property type="entry name" value="Chl4/mis15/CENP-N"/>
</dbReference>
<accession>A0A9W8DSC0</accession>
<dbReference type="EMBL" id="JANBPT010000613">
    <property type="protein sequence ID" value="KAJ1915793.1"/>
    <property type="molecule type" value="Genomic_DNA"/>
</dbReference>
<evidence type="ECO:0000256" key="2">
    <source>
        <dbReference type="ARBA" id="ARBA00004584"/>
    </source>
</evidence>
<dbReference type="Proteomes" id="UP001150569">
    <property type="component" value="Unassembled WGS sequence"/>
</dbReference>
<dbReference type="PANTHER" id="PTHR46790:SF1">
    <property type="entry name" value="CENTROMERE PROTEIN N"/>
    <property type="match status" value="1"/>
</dbReference>
<organism evidence="8 9">
    <name type="scientific">Tieghemiomyces parasiticus</name>
    <dbReference type="NCBI Taxonomy" id="78921"/>
    <lineage>
        <taxon>Eukaryota</taxon>
        <taxon>Fungi</taxon>
        <taxon>Fungi incertae sedis</taxon>
        <taxon>Zoopagomycota</taxon>
        <taxon>Kickxellomycotina</taxon>
        <taxon>Dimargaritomycetes</taxon>
        <taxon>Dimargaritales</taxon>
        <taxon>Dimargaritaceae</taxon>
        <taxon>Tieghemiomyces</taxon>
    </lineage>
</organism>
<evidence type="ECO:0000313" key="8">
    <source>
        <dbReference type="EMBL" id="KAJ1915793.1"/>
    </source>
</evidence>
<gene>
    <name evidence="8" type="ORF">IWQ60_008322</name>
</gene>
<dbReference type="GO" id="GO:0005654">
    <property type="term" value="C:nucleoplasm"/>
    <property type="evidence" value="ECO:0007669"/>
    <property type="project" value="TreeGrafter"/>
</dbReference>
<evidence type="ECO:0000256" key="3">
    <source>
        <dbReference type="ARBA" id="ARBA00005566"/>
    </source>
</evidence>
<keyword evidence="6" id="KW-0137">Centromere</keyword>
<evidence type="ECO:0000256" key="6">
    <source>
        <dbReference type="ARBA" id="ARBA00023328"/>
    </source>
</evidence>
<evidence type="ECO:0000256" key="4">
    <source>
        <dbReference type="ARBA" id="ARBA00022454"/>
    </source>
</evidence>
<dbReference type="InterPro" id="IPR052011">
    <property type="entry name" value="CENP-NAC/CAD_complex"/>
</dbReference>
<feature type="compositionally biased region" description="Basic and acidic residues" evidence="7">
    <location>
        <begin position="386"/>
        <end position="397"/>
    </location>
</feature>
<name>A0A9W8DSC0_9FUNG</name>
<comment type="caution">
    <text evidence="8">The sequence shown here is derived from an EMBL/GenBank/DDBJ whole genome shotgun (WGS) entry which is preliminary data.</text>
</comment>
<proteinExistence type="inferred from homology"/>
<comment type="subcellular location">
    <subcellularLocation>
        <location evidence="2">Chromosome</location>
        <location evidence="2">Centromere</location>
    </subcellularLocation>
    <subcellularLocation>
        <location evidence="1">Nucleus</location>
    </subcellularLocation>
</comment>
<feature type="region of interest" description="Disordered" evidence="7">
    <location>
        <begin position="108"/>
        <end position="156"/>
    </location>
</feature>
<protein>
    <submittedName>
        <fullName evidence="8">Uncharacterized protein</fullName>
    </submittedName>
</protein>
<comment type="similarity">
    <text evidence="3">Belongs to the CENP-N/CHL4 family.</text>
</comment>
<evidence type="ECO:0000256" key="5">
    <source>
        <dbReference type="ARBA" id="ARBA00023242"/>
    </source>
</evidence>
<evidence type="ECO:0000256" key="7">
    <source>
        <dbReference type="SAM" id="MobiDB-lite"/>
    </source>
</evidence>
<evidence type="ECO:0000256" key="1">
    <source>
        <dbReference type="ARBA" id="ARBA00004123"/>
    </source>
</evidence>
<keyword evidence="9" id="KW-1185">Reference proteome</keyword>
<evidence type="ECO:0000313" key="9">
    <source>
        <dbReference type="Proteomes" id="UP001150569"/>
    </source>
</evidence>
<dbReference type="GO" id="GO:0007059">
    <property type="term" value="P:chromosome segregation"/>
    <property type="evidence" value="ECO:0007669"/>
    <property type="project" value="InterPro"/>
</dbReference>
<reference evidence="8" key="1">
    <citation type="submission" date="2022-07" db="EMBL/GenBank/DDBJ databases">
        <title>Phylogenomic reconstructions and comparative analyses of Kickxellomycotina fungi.</title>
        <authorList>
            <person name="Reynolds N.K."/>
            <person name="Stajich J.E."/>
            <person name="Barry K."/>
            <person name="Grigoriev I.V."/>
            <person name="Crous P."/>
            <person name="Smith M.E."/>
        </authorList>
    </citation>
    <scope>NUCLEOTIDE SEQUENCE</scope>
    <source>
        <strain evidence="8">RSA 861</strain>
    </source>
</reference>
<sequence length="530" mass="58655">MPLSADAYPSTTMPTLVLGRVSRAPLVTVPDAKPVPMPRQRSQPVLTRIPVDQLAALLRQWWELDITQYPLPTTAVTHHDAHPSVHPYRRPSYVARTVARATRRHGRNYLPDAHTGRLDRQKERAHLSRRAHHGNLPLSPPMSHDDTVEAINTAGSPSNEPIPAVWDVDAVVRHWSVFWRLPKSRIVKTLSAQVLPAAMTHGQFAELELLAMVDNLHKVRRWRTFQMVRSDEGRPLYHVQDARSMKQLISDHADGVYPIHVSTVDFQDLLLTRVAYYGDTTVDAPPDSKTTAYFGYRPHADYMFLIRGTGIPRTPLFRTLASVFRCATFSAYPLEGKNLTALSHTLLNQATQGPYALYRDYAALAHNPLEHRSQRDDLATEVQLDHGTSDTAARHPVDGTGTVAEDQRQLDRQRVVVVHQLGLDSTATLDRLEFVHTAPLTSSSSSGATAPKESEVPADPVEVTMTVTFRGPDVVGGLRDLVSSGSTTGAYPEFLPTCLGRAANRFSVKVARGTPVRIDTLEKEGGGEAP</sequence>
<dbReference type="PANTHER" id="PTHR46790">
    <property type="entry name" value="CENTROMERE PROTEIN N"/>
    <property type="match status" value="1"/>
</dbReference>
<dbReference type="AlphaFoldDB" id="A0A9W8DSC0"/>